<dbReference type="Proteomes" id="UP000295453">
    <property type="component" value="Unassembled WGS sequence"/>
</dbReference>
<evidence type="ECO:0000313" key="1">
    <source>
        <dbReference type="EMBL" id="TCJ30437.1"/>
    </source>
</evidence>
<proteinExistence type="predicted"/>
<protein>
    <recommendedName>
        <fullName evidence="3">Type II toxin-antitoxin system HicA family toxin</fullName>
    </recommendedName>
</protein>
<dbReference type="OrthoDB" id="4425504at2"/>
<organism evidence="1 2">
    <name type="scientific">Nocardioides jejuensis</name>
    <dbReference type="NCBI Taxonomy" id="2502782"/>
    <lineage>
        <taxon>Bacteria</taxon>
        <taxon>Bacillati</taxon>
        <taxon>Actinomycetota</taxon>
        <taxon>Actinomycetes</taxon>
        <taxon>Propionibacteriales</taxon>
        <taxon>Nocardioidaceae</taxon>
        <taxon>Nocardioides</taxon>
    </lineage>
</organism>
<sequence>MVSEQPTRVVEVWFRKAGWRILKTDGRHTKYGCPCGAHSFPLPSSHRTISPGVVRKAQVVIEQCKEASS</sequence>
<reference evidence="1 2" key="1">
    <citation type="submission" date="2019-03" db="EMBL/GenBank/DDBJ databases">
        <authorList>
            <person name="Kim M.K.M."/>
        </authorList>
    </citation>
    <scope>NUCLEOTIDE SEQUENCE [LARGE SCALE GENOMIC DNA]</scope>
    <source>
        <strain evidence="1 2">18JY15-6</strain>
    </source>
</reference>
<dbReference type="SUPFAM" id="SSF54786">
    <property type="entry name" value="YcfA/nrd intein domain"/>
    <property type="match status" value="1"/>
</dbReference>
<evidence type="ECO:0008006" key="3">
    <source>
        <dbReference type="Google" id="ProtNLM"/>
    </source>
</evidence>
<accession>A0A4R1CI53</accession>
<dbReference type="EMBL" id="SJZJ01000004">
    <property type="protein sequence ID" value="TCJ30437.1"/>
    <property type="molecule type" value="Genomic_DNA"/>
</dbReference>
<keyword evidence="2" id="KW-1185">Reference proteome</keyword>
<name>A0A4R1CI53_9ACTN</name>
<comment type="caution">
    <text evidence="1">The sequence shown here is derived from an EMBL/GenBank/DDBJ whole genome shotgun (WGS) entry which is preliminary data.</text>
</comment>
<dbReference type="AlphaFoldDB" id="A0A4R1CI53"/>
<gene>
    <name evidence="1" type="ORF">EPD65_04360</name>
</gene>
<evidence type="ECO:0000313" key="2">
    <source>
        <dbReference type="Proteomes" id="UP000295453"/>
    </source>
</evidence>